<name>A0A5C6P3D4_9TELE</name>
<feature type="region of interest" description="Disordered" evidence="1">
    <location>
        <begin position="27"/>
        <end position="206"/>
    </location>
</feature>
<gene>
    <name evidence="3" type="ORF">D4764_14G0003350</name>
</gene>
<accession>A0A5C6P3D4</accession>
<feature type="compositionally biased region" description="Basic and acidic residues" evidence="1">
    <location>
        <begin position="103"/>
        <end position="114"/>
    </location>
</feature>
<sequence length="206" mass="22081">MKEVQVLIILPTSVVWGADEWSINQVDKDEQGNQQTPEGCPANQRGEGAHKEHEEHTRNTKAALQGCGAHEGYEGSPPGLRRAQGTVAALQGAVNRGGPPGDTKLEQPSRRHEAGAALQETRSWSGPPGDTKLKRPSRAQGTGAAIQGAGNRGSPPGRREQGQPSRVQGTGVALQETRSWSGPPGNTEHQHTTRKTNRQPRDQQTH</sequence>
<feature type="compositionally biased region" description="Low complexity" evidence="1">
    <location>
        <begin position="139"/>
        <end position="149"/>
    </location>
</feature>
<feature type="chain" id="PRO_5022925391" evidence="2">
    <location>
        <begin position="18"/>
        <end position="206"/>
    </location>
</feature>
<dbReference type="EMBL" id="RHFK02000006">
    <property type="protein sequence ID" value="TWW74334.1"/>
    <property type="molecule type" value="Genomic_DNA"/>
</dbReference>
<proteinExistence type="predicted"/>
<organism evidence="3 4">
    <name type="scientific">Takifugu flavidus</name>
    <name type="common">sansaifugu</name>
    <dbReference type="NCBI Taxonomy" id="433684"/>
    <lineage>
        <taxon>Eukaryota</taxon>
        <taxon>Metazoa</taxon>
        <taxon>Chordata</taxon>
        <taxon>Craniata</taxon>
        <taxon>Vertebrata</taxon>
        <taxon>Euteleostomi</taxon>
        <taxon>Actinopterygii</taxon>
        <taxon>Neopterygii</taxon>
        <taxon>Teleostei</taxon>
        <taxon>Neoteleostei</taxon>
        <taxon>Acanthomorphata</taxon>
        <taxon>Eupercaria</taxon>
        <taxon>Tetraodontiformes</taxon>
        <taxon>Tetradontoidea</taxon>
        <taxon>Tetraodontidae</taxon>
        <taxon>Takifugu</taxon>
    </lineage>
</organism>
<dbReference type="AlphaFoldDB" id="A0A5C6P3D4"/>
<keyword evidence="4" id="KW-1185">Reference proteome</keyword>
<evidence type="ECO:0000256" key="1">
    <source>
        <dbReference type="SAM" id="MobiDB-lite"/>
    </source>
</evidence>
<keyword evidence="2" id="KW-0732">Signal</keyword>
<dbReference type="Proteomes" id="UP000324091">
    <property type="component" value="Chromosome 14"/>
</dbReference>
<evidence type="ECO:0000256" key="2">
    <source>
        <dbReference type="SAM" id="SignalP"/>
    </source>
</evidence>
<reference evidence="3 4" key="1">
    <citation type="submission" date="2019-04" db="EMBL/GenBank/DDBJ databases">
        <title>Chromosome genome assembly for Takifugu flavidus.</title>
        <authorList>
            <person name="Xiao S."/>
        </authorList>
    </citation>
    <scope>NUCLEOTIDE SEQUENCE [LARGE SCALE GENOMIC DNA]</scope>
    <source>
        <strain evidence="3">HTHZ2018</strain>
        <tissue evidence="3">Muscle</tissue>
    </source>
</reference>
<feature type="compositionally biased region" description="Basic and acidic residues" evidence="1">
    <location>
        <begin position="47"/>
        <end position="58"/>
    </location>
</feature>
<feature type="signal peptide" evidence="2">
    <location>
        <begin position="1"/>
        <end position="17"/>
    </location>
</feature>
<evidence type="ECO:0000313" key="4">
    <source>
        <dbReference type="Proteomes" id="UP000324091"/>
    </source>
</evidence>
<comment type="caution">
    <text evidence="3">The sequence shown here is derived from an EMBL/GenBank/DDBJ whole genome shotgun (WGS) entry which is preliminary data.</text>
</comment>
<protein>
    <submittedName>
        <fullName evidence="3">Uncharacterized protein</fullName>
    </submittedName>
</protein>
<evidence type="ECO:0000313" key="3">
    <source>
        <dbReference type="EMBL" id="TWW74334.1"/>
    </source>
</evidence>